<dbReference type="InterPro" id="IPR022324">
    <property type="entry name" value="Bacilysin_exporter_BacE_put"/>
</dbReference>
<dbReference type="GO" id="GO:0022857">
    <property type="term" value="F:transmembrane transporter activity"/>
    <property type="evidence" value="ECO:0007669"/>
    <property type="project" value="InterPro"/>
</dbReference>
<dbReference type="RefSeq" id="WP_143381589.1">
    <property type="nucleotide sequence ID" value="NZ_CP041637.1"/>
</dbReference>
<dbReference type="InterPro" id="IPR036259">
    <property type="entry name" value="MFS_trans_sf"/>
</dbReference>
<evidence type="ECO:0000256" key="3">
    <source>
        <dbReference type="ARBA" id="ARBA00022475"/>
    </source>
</evidence>
<dbReference type="CDD" id="cd06173">
    <property type="entry name" value="MFS_MefA_like"/>
    <property type="match status" value="1"/>
</dbReference>
<feature type="transmembrane region" description="Helical" evidence="7">
    <location>
        <begin position="350"/>
        <end position="375"/>
    </location>
</feature>
<evidence type="ECO:0000256" key="4">
    <source>
        <dbReference type="ARBA" id="ARBA00022692"/>
    </source>
</evidence>
<feature type="transmembrane region" description="Helical" evidence="7">
    <location>
        <begin position="381"/>
        <end position="399"/>
    </location>
</feature>
<organism evidence="9 10">
    <name type="scientific">Formosa sediminum</name>
    <dbReference type="NCBI Taxonomy" id="2594004"/>
    <lineage>
        <taxon>Bacteria</taxon>
        <taxon>Pseudomonadati</taxon>
        <taxon>Bacteroidota</taxon>
        <taxon>Flavobacteriia</taxon>
        <taxon>Flavobacteriales</taxon>
        <taxon>Flavobacteriaceae</taxon>
        <taxon>Formosa</taxon>
    </lineage>
</organism>
<dbReference type="InterPro" id="IPR020846">
    <property type="entry name" value="MFS_dom"/>
</dbReference>
<comment type="subcellular location">
    <subcellularLocation>
        <location evidence="1">Cell membrane</location>
        <topology evidence="1">Multi-pass membrane protein</topology>
    </subcellularLocation>
</comment>
<feature type="transmembrane region" description="Helical" evidence="7">
    <location>
        <begin position="106"/>
        <end position="124"/>
    </location>
</feature>
<dbReference type="OrthoDB" id="9775268at2"/>
<reference evidence="9 10" key="1">
    <citation type="submission" date="2019-07" db="EMBL/GenBank/DDBJ databases">
        <title>Genome sequencing for Formosa sp. PS13.</title>
        <authorList>
            <person name="Park S.-J."/>
        </authorList>
    </citation>
    <scope>NUCLEOTIDE SEQUENCE [LARGE SCALE GENOMIC DNA]</scope>
    <source>
        <strain evidence="9 10">PS13</strain>
    </source>
</reference>
<dbReference type="Pfam" id="PF05977">
    <property type="entry name" value="MFS_3"/>
    <property type="match status" value="1"/>
</dbReference>
<feature type="transmembrane region" description="Helical" evidence="7">
    <location>
        <begin position="261"/>
        <end position="281"/>
    </location>
</feature>
<feature type="domain" description="Major facilitator superfamily (MFS) profile" evidence="8">
    <location>
        <begin position="8"/>
        <end position="403"/>
    </location>
</feature>
<dbReference type="PANTHER" id="PTHR23513">
    <property type="entry name" value="INTEGRAL MEMBRANE EFFLUX PROTEIN-RELATED"/>
    <property type="match status" value="1"/>
</dbReference>
<evidence type="ECO:0000256" key="2">
    <source>
        <dbReference type="ARBA" id="ARBA00022448"/>
    </source>
</evidence>
<gene>
    <name evidence="9" type="ORF">FNB79_12320</name>
</gene>
<feature type="transmembrane region" description="Helical" evidence="7">
    <location>
        <begin position="46"/>
        <end position="67"/>
    </location>
</feature>
<protein>
    <submittedName>
        <fullName evidence="9">MFS transporter</fullName>
    </submittedName>
</protein>
<dbReference type="InterPro" id="IPR010290">
    <property type="entry name" value="TM_effector"/>
</dbReference>
<dbReference type="Proteomes" id="UP000319209">
    <property type="component" value="Chromosome"/>
</dbReference>
<dbReference type="PROSITE" id="PS50850">
    <property type="entry name" value="MFS"/>
    <property type="match status" value="1"/>
</dbReference>
<sequence>MNFTTFNSFKSRNFRLFFMGQSVSLLGTWMQKTAVSWVIYSLTQSKFMLGVTVFATLFPTAVMSLYGGVVADRYNRHKVLLITQVVSLIQAVLLTVSIVFFKDHAVWTIIILSAFLGVINGFDVPARQSLVREMVDDKDDLPNALALNSSMVNLSKLIGPALAGFILESFGDDVCFGLNAVSFIPVIGSLLLMKLPEPEERPKTDRNIKLEFKDAFNYIIKTPEIHSILIFTGLMSLFVLSYTTLTPAFAKDVFNGSASTLGVIDGVIGFGAFIGAIFLASLKAGTDLSRILAINALIFGVGLVLFSKTDLYYLALVFAAVGAFGMMSIRTITNTIIQVNVPNHFRGRVISIYIMSLTGLLPIGSLVIGSVSHYIGVQNTVLIQGVLAIIITLFYGKYLKKIKLKKKAKAILEQQPEQGYGVK</sequence>
<dbReference type="PRINTS" id="PR01988">
    <property type="entry name" value="EXPORTERBACE"/>
</dbReference>
<dbReference type="GO" id="GO:0005886">
    <property type="term" value="C:plasma membrane"/>
    <property type="evidence" value="ECO:0007669"/>
    <property type="project" value="UniProtKB-SubCell"/>
</dbReference>
<keyword evidence="4 7" id="KW-0812">Transmembrane</keyword>
<feature type="transmembrane region" description="Helical" evidence="7">
    <location>
        <begin position="79"/>
        <end position="100"/>
    </location>
</feature>
<evidence type="ECO:0000313" key="10">
    <source>
        <dbReference type="Proteomes" id="UP000319209"/>
    </source>
</evidence>
<dbReference type="SUPFAM" id="SSF103473">
    <property type="entry name" value="MFS general substrate transporter"/>
    <property type="match status" value="1"/>
</dbReference>
<name>A0A516GT64_9FLAO</name>
<evidence type="ECO:0000256" key="7">
    <source>
        <dbReference type="SAM" id="Phobius"/>
    </source>
</evidence>
<keyword evidence="5 7" id="KW-1133">Transmembrane helix</keyword>
<feature type="transmembrane region" description="Helical" evidence="7">
    <location>
        <begin position="228"/>
        <end position="249"/>
    </location>
</feature>
<evidence type="ECO:0000259" key="8">
    <source>
        <dbReference type="PROSITE" id="PS50850"/>
    </source>
</evidence>
<dbReference type="PANTHER" id="PTHR23513:SF11">
    <property type="entry name" value="STAPHYLOFERRIN A TRANSPORTER"/>
    <property type="match status" value="1"/>
</dbReference>
<evidence type="ECO:0000256" key="6">
    <source>
        <dbReference type="ARBA" id="ARBA00023136"/>
    </source>
</evidence>
<evidence type="ECO:0000313" key="9">
    <source>
        <dbReference type="EMBL" id="QDO94713.1"/>
    </source>
</evidence>
<dbReference type="AlphaFoldDB" id="A0A516GT64"/>
<proteinExistence type="predicted"/>
<evidence type="ECO:0000256" key="1">
    <source>
        <dbReference type="ARBA" id="ARBA00004651"/>
    </source>
</evidence>
<keyword evidence="2" id="KW-0813">Transport</keyword>
<keyword evidence="10" id="KW-1185">Reference proteome</keyword>
<accession>A0A516GT64</accession>
<feature type="transmembrane region" description="Helical" evidence="7">
    <location>
        <begin position="312"/>
        <end position="329"/>
    </location>
</feature>
<keyword evidence="3" id="KW-1003">Cell membrane</keyword>
<dbReference type="Gene3D" id="1.20.1250.20">
    <property type="entry name" value="MFS general substrate transporter like domains"/>
    <property type="match status" value="1"/>
</dbReference>
<keyword evidence="6 7" id="KW-0472">Membrane</keyword>
<dbReference type="EMBL" id="CP041637">
    <property type="protein sequence ID" value="QDO94713.1"/>
    <property type="molecule type" value="Genomic_DNA"/>
</dbReference>
<dbReference type="KEGG" id="fop:FNB79_12320"/>
<evidence type="ECO:0000256" key="5">
    <source>
        <dbReference type="ARBA" id="ARBA00022989"/>
    </source>
</evidence>
<feature type="transmembrane region" description="Helical" evidence="7">
    <location>
        <begin position="288"/>
        <end position="306"/>
    </location>
</feature>